<evidence type="ECO:0000313" key="2">
    <source>
        <dbReference type="EMBL" id="QJA69728.1"/>
    </source>
</evidence>
<dbReference type="EMBL" id="MT141731">
    <property type="protein sequence ID" value="QJA69728.1"/>
    <property type="molecule type" value="Genomic_DNA"/>
</dbReference>
<proteinExistence type="predicted"/>
<dbReference type="EMBL" id="MT141329">
    <property type="protein sequence ID" value="QJA58562.1"/>
    <property type="molecule type" value="Genomic_DNA"/>
</dbReference>
<name>A0A6M3IQA0_9ZZZZ</name>
<gene>
    <name evidence="2" type="ORF">MM415A04335_0008</name>
    <name evidence="1" type="ORF">MM415B01437_0014</name>
</gene>
<dbReference type="AlphaFoldDB" id="A0A6M3IQA0"/>
<reference evidence="1" key="1">
    <citation type="submission" date="2020-03" db="EMBL/GenBank/DDBJ databases">
        <title>The deep terrestrial virosphere.</title>
        <authorList>
            <person name="Holmfeldt K."/>
            <person name="Nilsson E."/>
            <person name="Simone D."/>
            <person name="Lopez-Fernandez M."/>
            <person name="Wu X."/>
            <person name="de Brujin I."/>
            <person name="Lundin D."/>
            <person name="Andersson A."/>
            <person name="Bertilsson S."/>
            <person name="Dopson M."/>
        </authorList>
    </citation>
    <scope>NUCLEOTIDE SEQUENCE</scope>
    <source>
        <strain evidence="2">MM415A04335</strain>
        <strain evidence="1">MM415B01437</strain>
    </source>
</reference>
<protein>
    <submittedName>
        <fullName evidence="1">Uncharacterized protein</fullName>
    </submittedName>
</protein>
<sequence length="85" mass="9661">MEIEKVMDRKKIAENIHSILDAGSDLLKKKKFEAEDHSKIKVIRTMGPALNAAVLMVQQETAQQRLVLITERMKQLGYGEPKQLS</sequence>
<evidence type="ECO:0000313" key="1">
    <source>
        <dbReference type="EMBL" id="QJA58562.1"/>
    </source>
</evidence>
<accession>A0A6M3IQA0</accession>
<organism evidence="1">
    <name type="scientific">viral metagenome</name>
    <dbReference type="NCBI Taxonomy" id="1070528"/>
    <lineage>
        <taxon>unclassified sequences</taxon>
        <taxon>metagenomes</taxon>
        <taxon>organismal metagenomes</taxon>
    </lineage>
</organism>